<dbReference type="NCBIfam" id="TIGR00135">
    <property type="entry name" value="gatC"/>
    <property type="match status" value="1"/>
</dbReference>
<keyword evidence="3" id="KW-1185">Reference proteome</keyword>
<keyword evidence="2" id="KW-0808">Transferase</keyword>
<accession>A0A059G741</accession>
<dbReference type="eggNOG" id="COG0721">
    <property type="taxonomic scope" value="Bacteria"/>
</dbReference>
<proteinExistence type="inferred from homology"/>
<organism evidence="2 3">
    <name type="scientific">Hyphomonas oceanitis SCH89</name>
    <dbReference type="NCBI Taxonomy" id="1280953"/>
    <lineage>
        <taxon>Bacteria</taxon>
        <taxon>Pseudomonadati</taxon>
        <taxon>Pseudomonadota</taxon>
        <taxon>Alphaproteobacteria</taxon>
        <taxon>Hyphomonadales</taxon>
        <taxon>Hyphomonadaceae</taxon>
        <taxon>Hyphomonas</taxon>
    </lineage>
</organism>
<comment type="caution">
    <text evidence="2">The sequence shown here is derived from an EMBL/GenBank/DDBJ whole genome shotgun (WGS) entry which is preliminary data.</text>
</comment>
<dbReference type="SUPFAM" id="SSF141000">
    <property type="entry name" value="Glu-tRNAGln amidotransferase C subunit"/>
    <property type="match status" value="1"/>
</dbReference>
<dbReference type="RefSeq" id="WP_035537860.1">
    <property type="nucleotide sequence ID" value="NZ_ARYL01000012.1"/>
</dbReference>
<dbReference type="GO" id="GO:0050567">
    <property type="term" value="F:glutaminyl-tRNA synthase (glutamine-hydrolyzing) activity"/>
    <property type="evidence" value="ECO:0007669"/>
    <property type="project" value="UniProtKB-UniRule"/>
</dbReference>
<keyword evidence="1 2" id="KW-0436">Ligase</keyword>
<keyword evidence="1" id="KW-0648">Protein biosynthesis</keyword>
<gene>
    <name evidence="1 2" type="primary">gatC</name>
    <name evidence="2" type="ORF">HOC_09374</name>
</gene>
<dbReference type="InterPro" id="IPR036113">
    <property type="entry name" value="Asp/Glu-ADT_sf_sub_c"/>
</dbReference>
<dbReference type="OrthoDB" id="9794326at2"/>
<evidence type="ECO:0000313" key="2">
    <source>
        <dbReference type="EMBL" id="KDA02646.1"/>
    </source>
</evidence>
<dbReference type="GO" id="GO:0050566">
    <property type="term" value="F:asparaginyl-tRNA synthase (glutamine-hydrolyzing) activity"/>
    <property type="evidence" value="ECO:0007669"/>
    <property type="project" value="RHEA"/>
</dbReference>
<dbReference type="PANTHER" id="PTHR15004">
    <property type="entry name" value="GLUTAMYL-TRNA(GLN) AMIDOTRANSFERASE SUBUNIT C, MITOCHONDRIAL"/>
    <property type="match status" value="1"/>
</dbReference>
<reference evidence="2 3" key="1">
    <citation type="journal article" date="2014" name="Antonie Van Leeuwenhoek">
        <title>Hyphomonas beringensis sp. nov. and Hyphomonas chukchiensis sp. nov., isolated from surface seawater of the Bering Sea and Chukchi Sea.</title>
        <authorList>
            <person name="Li C."/>
            <person name="Lai Q."/>
            <person name="Li G."/>
            <person name="Dong C."/>
            <person name="Wang J."/>
            <person name="Liao Y."/>
            <person name="Shao Z."/>
        </authorList>
    </citation>
    <scope>NUCLEOTIDE SEQUENCE [LARGE SCALE GENOMIC DNA]</scope>
    <source>
        <strain evidence="2 3">SCH89</strain>
    </source>
</reference>
<comment type="subunit">
    <text evidence="1">Heterotrimer of A, B and C subunits.</text>
</comment>
<dbReference type="GO" id="GO:0016740">
    <property type="term" value="F:transferase activity"/>
    <property type="evidence" value="ECO:0007669"/>
    <property type="project" value="UniProtKB-KW"/>
</dbReference>
<dbReference type="Proteomes" id="UP000024942">
    <property type="component" value="Unassembled WGS sequence"/>
</dbReference>
<dbReference type="EMBL" id="ARYL01000012">
    <property type="protein sequence ID" value="KDA02646.1"/>
    <property type="molecule type" value="Genomic_DNA"/>
</dbReference>
<dbReference type="HAMAP" id="MF_00122">
    <property type="entry name" value="GatC"/>
    <property type="match status" value="1"/>
</dbReference>
<dbReference type="Pfam" id="PF02686">
    <property type="entry name" value="GatC"/>
    <property type="match status" value="1"/>
</dbReference>
<dbReference type="AlphaFoldDB" id="A0A059G741"/>
<comment type="function">
    <text evidence="1">Allows the formation of correctly charged Asn-tRNA(Asn) or Gln-tRNA(Gln) through the transamidation of misacylated Asp-tRNA(Asn) or Glu-tRNA(Gln) in organisms which lack either or both of asparaginyl-tRNA or glutaminyl-tRNA synthetases. The reaction takes place in the presence of glutamine and ATP through an activated phospho-Asp-tRNA(Asn) or phospho-Glu-tRNA(Gln).</text>
</comment>
<keyword evidence="1" id="KW-0067">ATP-binding</keyword>
<comment type="catalytic activity">
    <reaction evidence="1">
        <text>L-glutamyl-tRNA(Gln) + L-glutamine + ATP + H2O = L-glutaminyl-tRNA(Gln) + L-glutamate + ADP + phosphate + H(+)</text>
        <dbReference type="Rhea" id="RHEA:17521"/>
        <dbReference type="Rhea" id="RHEA-COMP:9681"/>
        <dbReference type="Rhea" id="RHEA-COMP:9684"/>
        <dbReference type="ChEBI" id="CHEBI:15377"/>
        <dbReference type="ChEBI" id="CHEBI:15378"/>
        <dbReference type="ChEBI" id="CHEBI:29985"/>
        <dbReference type="ChEBI" id="CHEBI:30616"/>
        <dbReference type="ChEBI" id="CHEBI:43474"/>
        <dbReference type="ChEBI" id="CHEBI:58359"/>
        <dbReference type="ChEBI" id="CHEBI:78520"/>
        <dbReference type="ChEBI" id="CHEBI:78521"/>
        <dbReference type="ChEBI" id="CHEBI:456216"/>
    </reaction>
</comment>
<dbReference type="GO" id="GO:0006412">
    <property type="term" value="P:translation"/>
    <property type="evidence" value="ECO:0007669"/>
    <property type="project" value="UniProtKB-UniRule"/>
</dbReference>
<dbReference type="Gene3D" id="1.10.20.60">
    <property type="entry name" value="Glu-tRNAGln amidotransferase C subunit, N-terminal domain"/>
    <property type="match status" value="1"/>
</dbReference>
<keyword evidence="1" id="KW-0547">Nucleotide-binding</keyword>
<name>A0A059G741_9PROT</name>
<dbReference type="InterPro" id="IPR003837">
    <property type="entry name" value="GatC"/>
</dbReference>
<evidence type="ECO:0000313" key="3">
    <source>
        <dbReference type="Proteomes" id="UP000024942"/>
    </source>
</evidence>
<dbReference type="GO" id="GO:0070681">
    <property type="term" value="P:glutaminyl-tRNAGln biosynthesis via transamidation"/>
    <property type="evidence" value="ECO:0007669"/>
    <property type="project" value="TreeGrafter"/>
</dbReference>
<comment type="catalytic activity">
    <reaction evidence="1">
        <text>L-aspartyl-tRNA(Asn) + L-glutamine + ATP + H2O = L-asparaginyl-tRNA(Asn) + L-glutamate + ADP + phosphate + 2 H(+)</text>
        <dbReference type="Rhea" id="RHEA:14513"/>
        <dbReference type="Rhea" id="RHEA-COMP:9674"/>
        <dbReference type="Rhea" id="RHEA-COMP:9677"/>
        <dbReference type="ChEBI" id="CHEBI:15377"/>
        <dbReference type="ChEBI" id="CHEBI:15378"/>
        <dbReference type="ChEBI" id="CHEBI:29985"/>
        <dbReference type="ChEBI" id="CHEBI:30616"/>
        <dbReference type="ChEBI" id="CHEBI:43474"/>
        <dbReference type="ChEBI" id="CHEBI:58359"/>
        <dbReference type="ChEBI" id="CHEBI:78515"/>
        <dbReference type="ChEBI" id="CHEBI:78516"/>
        <dbReference type="ChEBI" id="CHEBI:456216"/>
    </reaction>
</comment>
<dbReference type="EC" id="6.3.5.-" evidence="1"/>
<dbReference type="GO" id="GO:0005524">
    <property type="term" value="F:ATP binding"/>
    <property type="evidence" value="ECO:0007669"/>
    <property type="project" value="UniProtKB-KW"/>
</dbReference>
<evidence type="ECO:0000256" key="1">
    <source>
        <dbReference type="HAMAP-Rule" id="MF_00122"/>
    </source>
</evidence>
<protein>
    <recommendedName>
        <fullName evidence="1">Aspartyl/glutamyl-tRNA(Asn/Gln) amidotransferase subunit C</fullName>
        <shortName evidence="1">Asp/Glu-ADT subunit C</shortName>
        <ecNumber evidence="1">6.3.5.-</ecNumber>
    </recommendedName>
</protein>
<dbReference type="GO" id="GO:0006450">
    <property type="term" value="P:regulation of translational fidelity"/>
    <property type="evidence" value="ECO:0007669"/>
    <property type="project" value="InterPro"/>
</dbReference>
<comment type="similarity">
    <text evidence="1">Belongs to the GatC family.</text>
</comment>
<sequence length="95" mass="10451">MSVTKEDVRKVARLSRIAVPEERLEEMAGELNGILGWIDQLNEVDIEGVEPMTSVVATRLPMREDVVTDGNIQDQVLANAPSSQDGFFVVPKAVE</sequence>
<dbReference type="STRING" id="1280953.HOC_09374"/>
<dbReference type="PANTHER" id="PTHR15004:SF0">
    <property type="entry name" value="GLUTAMYL-TRNA(GLN) AMIDOTRANSFERASE SUBUNIT C, MITOCHONDRIAL"/>
    <property type="match status" value="1"/>
</dbReference>
<dbReference type="PATRIC" id="fig|1280953.3.peg.1892"/>